<organism evidence="1 2">
    <name type="scientific">Bacillus phage CampHawk</name>
    <dbReference type="NCBI Taxonomy" id="1406783"/>
    <lineage>
        <taxon>Viruses</taxon>
        <taxon>Duplodnaviria</taxon>
        <taxon>Heunggongvirae</taxon>
        <taxon>Uroviricota</taxon>
        <taxon>Caudoviricetes</taxon>
        <taxon>Herelleviridae</taxon>
        <taxon>Spounavirinae</taxon>
        <taxon>Okubovirus</taxon>
        <taxon>Okubovirus camphawk</taxon>
    </lineage>
</organism>
<dbReference type="EMBL" id="KF669649">
    <property type="protein sequence ID" value="AGY46937.1"/>
    <property type="molecule type" value="Genomic_DNA"/>
</dbReference>
<gene>
    <name evidence="1" type="ORF">CampHawk_59</name>
</gene>
<keyword evidence="2" id="KW-1185">Reference proteome</keyword>
<dbReference type="Proteomes" id="UP000017646">
    <property type="component" value="Segment"/>
</dbReference>
<dbReference type="GeneID" id="17526780"/>
<accession>U5PWG6</accession>
<dbReference type="RefSeq" id="YP_008769993.1">
    <property type="nucleotide sequence ID" value="NC_022761.1"/>
</dbReference>
<protein>
    <submittedName>
        <fullName evidence="1">DNA binding protein</fullName>
    </submittedName>
</protein>
<evidence type="ECO:0000313" key="1">
    <source>
        <dbReference type="EMBL" id="AGY46937.1"/>
    </source>
</evidence>
<dbReference type="KEGG" id="vg:17526780"/>
<name>U5PWG6_9CAUD</name>
<proteinExistence type="predicted"/>
<sequence>MEVDVGKMCGVSEGTIRSWCKKYGIPHTRRELDKVAVLGEN</sequence>
<evidence type="ECO:0000313" key="2">
    <source>
        <dbReference type="Proteomes" id="UP000017646"/>
    </source>
</evidence>
<reference evidence="1 2" key="1">
    <citation type="journal article" date="2013" name="Genome Announc.">
        <title>Complete Genome of Bacillus subtilis Myophage CampHawk.</title>
        <authorList>
            <person name="Ritz M.P."/>
            <person name="Perl A.L."/>
            <person name="Colquhoun J.M."/>
            <person name="Chamakura K.R."/>
            <person name="Kuty Everett G.F."/>
        </authorList>
    </citation>
    <scope>NUCLEOTIDE SEQUENCE [LARGE SCALE GENOMIC DNA]</scope>
</reference>